<evidence type="ECO:0000256" key="1">
    <source>
        <dbReference type="ARBA" id="ARBA00022603"/>
    </source>
</evidence>
<dbReference type="NCBIfam" id="TIGR03534">
    <property type="entry name" value="RF_mod_PrmC"/>
    <property type="match status" value="1"/>
</dbReference>
<protein>
    <recommendedName>
        <fullName evidence="5">Release factor glutamine methyltransferase</fullName>
        <shortName evidence="5">RF MTase</shortName>
        <ecNumber evidence="5">2.1.1.297</ecNumber>
    </recommendedName>
    <alternativeName>
        <fullName evidence="5">N5-glutamine methyltransferase PrmC</fullName>
    </alternativeName>
    <alternativeName>
        <fullName evidence="5">Protein-(glutamine-N5) MTase PrmC</fullName>
    </alternativeName>
    <alternativeName>
        <fullName evidence="5">Protein-glutamine N-methyltransferase PrmC</fullName>
    </alternativeName>
</protein>
<dbReference type="PROSITE" id="PS00092">
    <property type="entry name" value="N6_MTASE"/>
    <property type="match status" value="1"/>
</dbReference>
<dbReference type="GO" id="GO:0032259">
    <property type="term" value="P:methylation"/>
    <property type="evidence" value="ECO:0007669"/>
    <property type="project" value="UniProtKB-KW"/>
</dbReference>
<proteinExistence type="inferred from homology"/>
<dbReference type="InterPro" id="IPR002052">
    <property type="entry name" value="DNA_methylase_N6_adenine_CS"/>
</dbReference>
<organism evidence="8 9">
    <name type="scientific">Lutimaribacter pacificus</name>
    <dbReference type="NCBI Taxonomy" id="391948"/>
    <lineage>
        <taxon>Bacteria</taxon>
        <taxon>Pseudomonadati</taxon>
        <taxon>Pseudomonadota</taxon>
        <taxon>Alphaproteobacteria</taxon>
        <taxon>Rhodobacterales</taxon>
        <taxon>Roseobacteraceae</taxon>
        <taxon>Lutimaribacter</taxon>
    </lineage>
</organism>
<dbReference type="GO" id="GO:0003676">
    <property type="term" value="F:nucleic acid binding"/>
    <property type="evidence" value="ECO:0007669"/>
    <property type="project" value="InterPro"/>
</dbReference>
<dbReference type="Pfam" id="PF05175">
    <property type="entry name" value="MTS"/>
    <property type="match status" value="1"/>
</dbReference>
<feature type="binding site" evidence="5">
    <location>
        <begin position="188"/>
        <end position="191"/>
    </location>
    <ligand>
        <name>substrate</name>
    </ligand>
</feature>
<keyword evidence="9" id="KW-1185">Reference proteome</keyword>
<dbReference type="InterPro" id="IPR040758">
    <property type="entry name" value="PrmC_N"/>
</dbReference>
<feature type="binding site" evidence="5">
    <location>
        <position position="174"/>
    </location>
    <ligand>
        <name>S-adenosyl-L-methionine</name>
        <dbReference type="ChEBI" id="CHEBI:59789"/>
    </ligand>
</feature>
<evidence type="ECO:0000259" key="6">
    <source>
        <dbReference type="Pfam" id="PF05175"/>
    </source>
</evidence>
<gene>
    <name evidence="5" type="primary">prmC</name>
    <name evidence="8" type="ORF">SAMN05444142_1011183</name>
</gene>
<reference evidence="8 9" key="1">
    <citation type="submission" date="2016-11" db="EMBL/GenBank/DDBJ databases">
        <authorList>
            <person name="Varghese N."/>
            <person name="Submissions S."/>
        </authorList>
    </citation>
    <scope>NUCLEOTIDE SEQUENCE [LARGE SCALE GENOMIC DNA]</scope>
    <source>
        <strain evidence="8 9">DSM 29620</strain>
    </source>
</reference>
<evidence type="ECO:0000313" key="8">
    <source>
        <dbReference type="EMBL" id="SHJ73143.1"/>
    </source>
</evidence>
<dbReference type="NCBIfam" id="TIGR00536">
    <property type="entry name" value="hemK_fam"/>
    <property type="match status" value="1"/>
</dbReference>
<sequence length="287" mass="30374">MAERDTRTIGGALRDAVRQLEAAGIAGAARDARVLVAHVLGIAPSRLLLVEGDALEAGQAARLAQLIARRATREPVSHLTGRRAFYGRDFAVTPDVLDPRPETETLVEAALRVPFGHVLDIGTGSGAILLTLLAERPGATGTGSDLSARALTVAQRNAQALGVAGRTDFVQSDWFAAVAGRYDLIVSNPPYIAADEMAALAPELAHEPRMALTDEGDGLSAYRALCAGAPAHLRRGGWLMVETGWQQGAAVAALFETAGFTGVAVRPDLDGRDRVVTGKWLRKQQFR</sequence>
<keyword evidence="1 5" id="KW-0489">Methyltransferase</keyword>
<evidence type="ECO:0000259" key="7">
    <source>
        <dbReference type="Pfam" id="PF17827"/>
    </source>
</evidence>
<name>A0A1H0A580_9RHOB</name>
<evidence type="ECO:0000313" key="9">
    <source>
        <dbReference type="Proteomes" id="UP000324252"/>
    </source>
</evidence>
<feature type="domain" description="Methyltransferase small" evidence="6">
    <location>
        <begin position="104"/>
        <end position="217"/>
    </location>
</feature>
<dbReference type="Pfam" id="PF17827">
    <property type="entry name" value="PrmC_N"/>
    <property type="match status" value="1"/>
</dbReference>
<keyword evidence="2 5" id="KW-0808">Transferase</keyword>
<evidence type="ECO:0000256" key="4">
    <source>
        <dbReference type="ARBA" id="ARBA00048391"/>
    </source>
</evidence>
<dbReference type="AlphaFoldDB" id="A0A1H0A580"/>
<dbReference type="OrthoDB" id="9800643at2"/>
<evidence type="ECO:0000256" key="3">
    <source>
        <dbReference type="ARBA" id="ARBA00022691"/>
    </source>
</evidence>
<accession>A0A1H0A580</accession>
<dbReference type="InterPro" id="IPR007848">
    <property type="entry name" value="Small_mtfrase_dom"/>
</dbReference>
<dbReference type="Gene3D" id="3.40.50.150">
    <property type="entry name" value="Vaccinia Virus protein VP39"/>
    <property type="match status" value="1"/>
</dbReference>
<feature type="binding site" evidence="5">
    <location>
        <position position="188"/>
    </location>
    <ligand>
        <name>S-adenosyl-L-methionine</name>
        <dbReference type="ChEBI" id="CHEBI:59789"/>
    </ligand>
</feature>
<dbReference type="SUPFAM" id="SSF53335">
    <property type="entry name" value="S-adenosyl-L-methionine-dependent methyltransferases"/>
    <property type="match status" value="1"/>
</dbReference>
<evidence type="ECO:0000256" key="2">
    <source>
        <dbReference type="ARBA" id="ARBA00022679"/>
    </source>
</evidence>
<dbReference type="InterPro" id="IPR050320">
    <property type="entry name" value="N5-glutamine_MTase"/>
</dbReference>
<feature type="binding site" evidence="5">
    <location>
        <begin position="122"/>
        <end position="126"/>
    </location>
    <ligand>
        <name>S-adenosyl-L-methionine</name>
        <dbReference type="ChEBI" id="CHEBI:59789"/>
    </ligand>
</feature>
<comment type="function">
    <text evidence="5">Methylates the class 1 translation termination release factors RF1/PrfA and RF2/PrfB on the glutamine residue of the universally conserved GGQ motif.</text>
</comment>
<dbReference type="CDD" id="cd02440">
    <property type="entry name" value="AdoMet_MTases"/>
    <property type="match status" value="1"/>
</dbReference>
<feature type="domain" description="Release factor glutamine methyltransferase N-terminal" evidence="7">
    <location>
        <begin position="12"/>
        <end position="81"/>
    </location>
</feature>
<dbReference type="PANTHER" id="PTHR18895">
    <property type="entry name" value="HEMK METHYLTRANSFERASE"/>
    <property type="match status" value="1"/>
</dbReference>
<dbReference type="InterPro" id="IPR019874">
    <property type="entry name" value="RF_methyltr_PrmC"/>
</dbReference>
<dbReference type="EC" id="2.1.1.297" evidence="5"/>
<dbReference type="EMBL" id="FQZZ01000001">
    <property type="protein sequence ID" value="SHJ73143.1"/>
    <property type="molecule type" value="Genomic_DNA"/>
</dbReference>
<comment type="similarity">
    <text evidence="5">Belongs to the protein N5-glutamine methyltransferase family. PrmC subfamily.</text>
</comment>
<dbReference type="InterPro" id="IPR004556">
    <property type="entry name" value="HemK-like"/>
</dbReference>
<evidence type="ECO:0000256" key="5">
    <source>
        <dbReference type="HAMAP-Rule" id="MF_02126"/>
    </source>
</evidence>
<dbReference type="InterPro" id="IPR029063">
    <property type="entry name" value="SAM-dependent_MTases_sf"/>
</dbReference>
<comment type="catalytic activity">
    <reaction evidence="4 5">
        <text>L-glutaminyl-[peptide chain release factor] + S-adenosyl-L-methionine = N(5)-methyl-L-glutaminyl-[peptide chain release factor] + S-adenosyl-L-homocysteine + H(+)</text>
        <dbReference type="Rhea" id="RHEA:42896"/>
        <dbReference type="Rhea" id="RHEA-COMP:10271"/>
        <dbReference type="Rhea" id="RHEA-COMP:10272"/>
        <dbReference type="ChEBI" id="CHEBI:15378"/>
        <dbReference type="ChEBI" id="CHEBI:30011"/>
        <dbReference type="ChEBI" id="CHEBI:57856"/>
        <dbReference type="ChEBI" id="CHEBI:59789"/>
        <dbReference type="ChEBI" id="CHEBI:61891"/>
        <dbReference type="EC" id="2.1.1.297"/>
    </reaction>
</comment>
<feature type="binding site" evidence="5">
    <location>
        <position position="145"/>
    </location>
    <ligand>
        <name>S-adenosyl-L-methionine</name>
        <dbReference type="ChEBI" id="CHEBI:59789"/>
    </ligand>
</feature>
<dbReference type="Proteomes" id="UP000324252">
    <property type="component" value="Unassembled WGS sequence"/>
</dbReference>
<dbReference type="Gene3D" id="1.10.8.10">
    <property type="entry name" value="DNA helicase RuvA subunit, C-terminal domain"/>
    <property type="match status" value="1"/>
</dbReference>
<dbReference type="HAMAP" id="MF_02126">
    <property type="entry name" value="RF_methyltr_PrmC"/>
    <property type="match status" value="1"/>
</dbReference>
<dbReference type="RefSeq" id="WP_149785982.1">
    <property type="nucleotide sequence ID" value="NZ_FNIO01000001.1"/>
</dbReference>
<dbReference type="GO" id="GO:0102559">
    <property type="term" value="F:peptide chain release factor N(5)-glutamine methyltransferase activity"/>
    <property type="evidence" value="ECO:0007669"/>
    <property type="project" value="UniProtKB-EC"/>
</dbReference>
<dbReference type="PANTHER" id="PTHR18895:SF74">
    <property type="entry name" value="MTRF1L RELEASE FACTOR GLUTAMINE METHYLTRANSFERASE"/>
    <property type="match status" value="1"/>
</dbReference>
<keyword evidence="3 5" id="KW-0949">S-adenosyl-L-methionine</keyword>